<feature type="domain" description="HpcH/HpaI aldolase/citrate lyase" evidence="4">
    <location>
        <begin position="9"/>
        <end position="222"/>
    </location>
</feature>
<dbReference type="STRING" id="561176.SAMN04488561_2531"/>
<dbReference type="EMBL" id="FNUC01000003">
    <property type="protein sequence ID" value="SEE74796.1"/>
    <property type="molecule type" value="Genomic_DNA"/>
</dbReference>
<dbReference type="GO" id="GO:0005737">
    <property type="term" value="C:cytoplasm"/>
    <property type="evidence" value="ECO:0007669"/>
    <property type="project" value="TreeGrafter"/>
</dbReference>
<dbReference type="GO" id="GO:0016832">
    <property type="term" value="F:aldehyde-lyase activity"/>
    <property type="evidence" value="ECO:0007669"/>
    <property type="project" value="TreeGrafter"/>
</dbReference>
<evidence type="ECO:0000313" key="6">
    <source>
        <dbReference type="Proteomes" id="UP000181980"/>
    </source>
</evidence>
<name>A0A1H5LCN4_9ACTN</name>
<dbReference type="InterPro" id="IPR015813">
    <property type="entry name" value="Pyrv/PenolPyrv_kinase-like_dom"/>
</dbReference>
<evidence type="ECO:0000259" key="4">
    <source>
        <dbReference type="Pfam" id="PF03328"/>
    </source>
</evidence>
<dbReference type="GO" id="GO:0046872">
    <property type="term" value="F:metal ion binding"/>
    <property type="evidence" value="ECO:0007669"/>
    <property type="project" value="UniProtKB-KW"/>
</dbReference>
<dbReference type="Proteomes" id="UP000181980">
    <property type="component" value="Unassembled WGS sequence"/>
</dbReference>
<dbReference type="PANTHER" id="PTHR30502">
    <property type="entry name" value="2-KETO-3-DEOXY-L-RHAMNONATE ALDOLASE"/>
    <property type="match status" value="1"/>
</dbReference>
<keyword evidence="6" id="KW-1185">Reference proteome</keyword>
<sequence>MICEFAGPALPRILASAGLVFAVVDGEHGAFDDAQVSTLIAAAWDALEIYVRVPLSEMARTRRYLDAGATGIVAPMVSSRADCELLVEATKYPPLGRRGVSTFRAHTDFQRVDVAEYLGRANTGVHALAQVETPAALDRLDAIASVPGLDGLVLGPNDLLTNAGAPARYDHPVLDEALRAIAAAARTHGLTAGVMTSNAALASRALAHGCTWLCWSSDSALLHGAVANARDAFRETDR</sequence>
<dbReference type="Gene3D" id="3.20.20.60">
    <property type="entry name" value="Phosphoenolpyruvate-binding domains"/>
    <property type="match status" value="1"/>
</dbReference>
<protein>
    <submittedName>
        <fullName evidence="5">4-hydroxy-2-oxoheptanedioate aldolase</fullName>
    </submittedName>
</protein>
<accession>A0A1H5LCN4</accession>
<keyword evidence="3" id="KW-0456">Lyase</keyword>
<reference evidence="6" key="1">
    <citation type="submission" date="2016-10" db="EMBL/GenBank/DDBJ databases">
        <authorList>
            <person name="Varghese N."/>
            <person name="Submissions S."/>
        </authorList>
    </citation>
    <scope>NUCLEOTIDE SEQUENCE [LARGE SCALE GENOMIC DNA]</scope>
    <source>
        <strain evidence="6">DSM 45237</strain>
    </source>
</reference>
<evidence type="ECO:0000256" key="1">
    <source>
        <dbReference type="ARBA" id="ARBA00005568"/>
    </source>
</evidence>
<comment type="similarity">
    <text evidence="1">Belongs to the HpcH/HpaI aldolase family.</text>
</comment>
<keyword evidence="2" id="KW-0479">Metal-binding</keyword>
<dbReference type="PANTHER" id="PTHR30502:SF0">
    <property type="entry name" value="PHOSPHOENOLPYRUVATE CARBOXYLASE FAMILY PROTEIN"/>
    <property type="match status" value="1"/>
</dbReference>
<evidence type="ECO:0000256" key="2">
    <source>
        <dbReference type="ARBA" id="ARBA00022723"/>
    </source>
</evidence>
<proteinExistence type="inferred from homology"/>
<dbReference type="Pfam" id="PF03328">
    <property type="entry name" value="HpcH_HpaI"/>
    <property type="match status" value="1"/>
</dbReference>
<organism evidence="5 6">
    <name type="scientific">Jiangella alba</name>
    <dbReference type="NCBI Taxonomy" id="561176"/>
    <lineage>
        <taxon>Bacteria</taxon>
        <taxon>Bacillati</taxon>
        <taxon>Actinomycetota</taxon>
        <taxon>Actinomycetes</taxon>
        <taxon>Jiangellales</taxon>
        <taxon>Jiangellaceae</taxon>
        <taxon>Jiangella</taxon>
    </lineage>
</organism>
<dbReference type="InterPro" id="IPR005000">
    <property type="entry name" value="Aldolase/citrate-lyase_domain"/>
</dbReference>
<dbReference type="InterPro" id="IPR040442">
    <property type="entry name" value="Pyrv_kinase-like_dom_sf"/>
</dbReference>
<dbReference type="AlphaFoldDB" id="A0A1H5LCN4"/>
<dbReference type="InterPro" id="IPR050251">
    <property type="entry name" value="HpcH-HpaI_aldolase"/>
</dbReference>
<dbReference type="SUPFAM" id="SSF51621">
    <property type="entry name" value="Phosphoenolpyruvate/pyruvate domain"/>
    <property type="match status" value="1"/>
</dbReference>
<gene>
    <name evidence="5" type="ORF">SAMN04488561_2531</name>
</gene>
<evidence type="ECO:0000313" key="5">
    <source>
        <dbReference type="EMBL" id="SEE74796.1"/>
    </source>
</evidence>
<evidence type="ECO:0000256" key="3">
    <source>
        <dbReference type="ARBA" id="ARBA00023239"/>
    </source>
</evidence>